<keyword evidence="10 20" id="KW-0406">Ion transport</keyword>
<feature type="transmembrane region" description="Helical" evidence="20">
    <location>
        <begin position="313"/>
        <end position="331"/>
    </location>
</feature>
<dbReference type="Pfam" id="PF00520">
    <property type="entry name" value="Ion_trans"/>
    <property type="match status" value="4"/>
</dbReference>
<feature type="transmembrane region" description="Helical" evidence="20">
    <location>
        <begin position="431"/>
        <end position="451"/>
    </location>
</feature>
<comment type="caution">
    <text evidence="23">The sequence shown here is derived from an EMBL/GenBank/DDBJ whole genome shotgun (WGS) entry which is preliminary data.</text>
</comment>
<keyword evidence="7 20" id="KW-0851">Voltage-gated channel</keyword>
<keyword evidence="6" id="KW-0677">Repeat</keyword>
<dbReference type="InterPro" id="IPR005821">
    <property type="entry name" value="Ion_trans_dom"/>
</dbReference>
<evidence type="ECO:0000313" key="23">
    <source>
        <dbReference type="EMBL" id="KAG5832072.1"/>
    </source>
</evidence>
<dbReference type="PANTHER" id="PTHR10037">
    <property type="entry name" value="VOLTAGE-GATED CATION CHANNEL CALCIUM AND SODIUM"/>
    <property type="match status" value="1"/>
</dbReference>
<evidence type="ECO:0000256" key="6">
    <source>
        <dbReference type="ARBA" id="ARBA00022737"/>
    </source>
</evidence>
<dbReference type="InterPro" id="IPR010526">
    <property type="entry name" value="Na_trans_assoc_dom"/>
</dbReference>
<keyword evidence="14 20" id="KW-0739">Sodium transport</keyword>
<keyword evidence="8 20" id="KW-1133">Transmembrane helix</keyword>
<dbReference type="PANTHER" id="PTHR10037:SF223">
    <property type="entry name" value="SODIUM CHANNEL PROTEIN TYPE 4 SUBUNIT ALPHA"/>
    <property type="match status" value="1"/>
</dbReference>
<evidence type="ECO:0000256" key="21">
    <source>
        <dbReference type="SAM" id="MobiDB-lite"/>
    </source>
</evidence>
<dbReference type="Gene3D" id="1.20.120.350">
    <property type="entry name" value="Voltage-gated potassium channels. Chain C"/>
    <property type="match status" value="3"/>
</dbReference>
<keyword evidence="4" id="KW-1003">Cell membrane</keyword>
<dbReference type="InterPro" id="IPR058542">
    <property type="entry name" value="IQ_SCN5A_C"/>
</dbReference>
<comment type="catalytic activity">
    <reaction evidence="16">
        <text>Na(+)(in) = Na(+)(out)</text>
        <dbReference type="Rhea" id="RHEA:34963"/>
        <dbReference type="ChEBI" id="CHEBI:29101"/>
    </reaction>
</comment>
<dbReference type="InterPro" id="IPR002048">
    <property type="entry name" value="EF_hand_dom"/>
</dbReference>
<dbReference type="GO" id="GO:0019228">
    <property type="term" value="P:neuronal action potential"/>
    <property type="evidence" value="ECO:0007669"/>
    <property type="project" value="TreeGrafter"/>
</dbReference>
<evidence type="ECO:0000256" key="11">
    <source>
        <dbReference type="ARBA" id="ARBA00023136"/>
    </source>
</evidence>
<feature type="transmembrane region" description="Helical" evidence="20">
    <location>
        <begin position="343"/>
        <end position="366"/>
    </location>
</feature>
<evidence type="ECO:0000256" key="18">
    <source>
        <dbReference type="ARBA" id="ARBA00055248"/>
    </source>
</evidence>
<evidence type="ECO:0000256" key="5">
    <source>
        <dbReference type="ARBA" id="ARBA00022692"/>
    </source>
</evidence>
<evidence type="ECO:0000259" key="22">
    <source>
        <dbReference type="PROSITE" id="PS50222"/>
    </source>
</evidence>
<feature type="transmembrane region" description="Helical" evidence="20">
    <location>
        <begin position="1020"/>
        <end position="1037"/>
    </location>
</feature>
<dbReference type="CDD" id="cd13433">
    <property type="entry name" value="Na_channel_gate"/>
    <property type="match status" value="1"/>
</dbReference>
<dbReference type="Gene3D" id="1.10.287.70">
    <property type="match status" value="4"/>
</dbReference>
<dbReference type="InterPro" id="IPR043203">
    <property type="entry name" value="VGCC_Ca_Na"/>
</dbReference>
<keyword evidence="11 20" id="KW-0472">Membrane</keyword>
<evidence type="ECO:0000256" key="1">
    <source>
        <dbReference type="ARBA" id="ARBA00004651"/>
    </source>
</evidence>
<evidence type="ECO:0000256" key="14">
    <source>
        <dbReference type="ARBA" id="ARBA00023201"/>
    </source>
</evidence>
<accession>A0A9D3LKY8</accession>
<dbReference type="GO" id="GO:0005248">
    <property type="term" value="F:voltage-gated sodium channel activity"/>
    <property type="evidence" value="ECO:0007669"/>
    <property type="project" value="InterPro"/>
</dbReference>
<protein>
    <recommendedName>
        <fullName evidence="20">Sodium channel protein</fullName>
    </recommendedName>
</protein>
<reference evidence="23" key="1">
    <citation type="submission" date="2021-01" db="EMBL/GenBank/DDBJ databases">
        <title>A chromosome-scale assembly of European eel, Anguilla anguilla.</title>
        <authorList>
            <person name="Henkel C."/>
            <person name="Jong-Raadsen S.A."/>
            <person name="Dufour S."/>
            <person name="Weltzien F.-A."/>
            <person name="Palstra A.P."/>
            <person name="Pelster B."/>
            <person name="Spaink H.P."/>
            <person name="Van Den Thillart G.E."/>
            <person name="Jansen H."/>
            <person name="Zahm M."/>
            <person name="Klopp C."/>
            <person name="Cedric C."/>
            <person name="Louis A."/>
            <person name="Berthelot C."/>
            <person name="Parey E."/>
            <person name="Roest Crollius H."/>
            <person name="Montfort J."/>
            <person name="Robinson-Rechavi M."/>
            <person name="Bucao C."/>
            <person name="Bouchez O."/>
            <person name="Gislard M."/>
            <person name="Lluch J."/>
            <person name="Milhes M."/>
            <person name="Lampietro C."/>
            <person name="Lopez Roques C."/>
            <person name="Donnadieu C."/>
            <person name="Braasch I."/>
            <person name="Desvignes T."/>
            <person name="Postlethwait J."/>
            <person name="Bobe J."/>
            <person name="Guiguen Y."/>
            <person name="Dirks R."/>
        </authorList>
    </citation>
    <scope>NUCLEOTIDE SEQUENCE</scope>
    <source>
        <strain evidence="23">Tag_6206</strain>
        <tissue evidence="23">Liver</tissue>
    </source>
</reference>
<evidence type="ECO:0000256" key="13">
    <source>
        <dbReference type="ARBA" id="ARBA00023180"/>
    </source>
</evidence>
<keyword evidence="2 20" id="KW-0813">Transport</keyword>
<dbReference type="InterPro" id="IPR027359">
    <property type="entry name" value="Volt_channel_dom_sf"/>
</dbReference>
<dbReference type="InterPro" id="IPR044564">
    <property type="entry name" value="Na_chnl_inactivation_gate"/>
</dbReference>
<evidence type="ECO:0000256" key="20">
    <source>
        <dbReference type="RuleBase" id="RU361132"/>
    </source>
</evidence>
<keyword evidence="24" id="KW-1185">Reference proteome</keyword>
<organism evidence="23 24">
    <name type="scientific">Anguilla anguilla</name>
    <name type="common">European freshwater eel</name>
    <name type="synonym">Muraena anguilla</name>
    <dbReference type="NCBI Taxonomy" id="7936"/>
    <lineage>
        <taxon>Eukaryota</taxon>
        <taxon>Metazoa</taxon>
        <taxon>Chordata</taxon>
        <taxon>Craniata</taxon>
        <taxon>Vertebrata</taxon>
        <taxon>Euteleostomi</taxon>
        <taxon>Actinopterygii</taxon>
        <taxon>Neopterygii</taxon>
        <taxon>Teleostei</taxon>
        <taxon>Anguilliformes</taxon>
        <taxon>Anguillidae</taxon>
        <taxon>Anguilla</taxon>
    </lineage>
</organism>
<dbReference type="SUPFAM" id="SSF81324">
    <property type="entry name" value="Voltage-gated potassium channels"/>
    <property type="match status" value="4"/>
</dbReference>
<keyword evidence="12" id="KW-1015">Disulfide bond</keyword>
<dbReference type="FunFam" id="1.10.238.10:FF:000002">
    <property type="entry name" value="Sodium channel protein"/>
    <property type="match status" value="1"/>
</dbReference>
<evidence type="ECO:0000313" key="24">
    <source>
        <dbReference type="Proteomes" id="UP001044222"/>
    </source>
</evidence>
<feature type="transmembrane region" description="Helical" evidence="20">
    <location>
        <begin position="1049"/>
        <end position="1068"/>
    </location>
</feature>
<evidence type="ECO:0000256" key="16">
    <source>
        <dbReference type="ARBA" id="ARBA00036239"/>
    </source>
</evidence>
<evidence type="ECO:0000256" key="12">
    <source>
        <dbReference type="ARBA" id="ARBA00023157"/>
    </source>
</evidence>
<feature type="transmembrane region" description="Helical" evidence="20">
    <location>
        <begin position="1148"/>
        <end position="1173"/>
    </location>
</feature>
<feature type="transmembrane region" description="Helical" evidence="20">
    <location>
        <begin position="941"/>
        <end position="964"/>
    </location>
</feature>
<evidence type="ECO:0000256" key="3">
    <source>
        <dbReference type="ARBA" id="ARBA00022461"/>
    </source>
</evidence>
<comment type="function">
    <text evidence="20">Mediates the voltage-dependent sodium ion permeability of excitable membranes. Assuming opened or closed conformations in response to the voltage difference across the membrane, the protein forms a sodium-selective channel through which Na(+) ions may pass in accordance with their electrochemical gradient.</text>
</comment>
<dbReference type="FunFam" id="1.10.287.70:FF:000001">
    <property type="entry name" value="Sodium channel protein"/>
    <property type="match status" value="1"/>
</dbReference>
<dbReference type="EMBL" id="JAFIRN010000017">
    <property type="protein sequence ID" value="KAG5832072.1"/>
    <property type="molecule type" value="Genomic_DNA"/>
</dbReference>
<feature type="transmembrane region" description="Helical" evidence="20">
    <location>
        <begin position="816"/>
        <end position="842"/>
    </location>
</feature>
<gene>
    <name evidence="23" type="ORF">ANANG_G00287240</name>
</gene>
<keyword evidence="9 20" id="KW-0915">Sodium</keyword>
<comment type="function">
    <text evidence="18">Pore-forming subunit of a voltage-gated sodium (Nav) channel that directly mediates the depolarizing phase of action potentials in excitable membranes. Navs, also called VGSCs (voltage-gated sodium channels) or VDSCs (voltage-dependent sodium channels), operate by switching between closed and open conformations depending on the voltage difference across the membrane. In the open conformation they allow Na(+) ions to selectively pass through the pore, along their electrochemical gradient. The influx of Na+ ions provokes membrane depolarization, initiating the propagation of electrical signals throughout cells and tissues.</text>
</comment>
<dbReference type="PROSITE" id="PS50222">
    <property type="entry name" value="EF_HAND_2"/>
    <property type="match status" value="1"/>
</dbReference>
<comment type="similarity">
    <text evidence="17">Belongs to the sodium channel (TC 1.A.1.10) family. Nav1.4/SCN4A subfamily.</text>
</comment>
<dbReference type="GO" id="GO:0001518">
    <property type="term" value="C:voltage-gated sodium channel complex"/>
    <property type="evidence" value="ECO:0007669"/>
    <property type="project" value="UniProtKB-UniRule"/>
</dbReference>
<dbReference type="InterPro" id="IPR001696">
    <property type="entry name" value="Na_channel_asu"/>
</dbReference>
<feature type="domain" description="EF-hand" evidence="22">
    <location>
        <begin position="1281"/>
        <end position="1316"/>
    </location>
</feature>
<evidence type="ECO:0000256" key="2">
    <source>
        <dbReference type="ARBA" id="ARBA00022448"/>
    </source>
</evidence>
<comment type="subunit">
    <text evidence="19">Voltage-gated sodium (Nav) channels consist of an ion-conducting alpha subunit which is functional on its own associated with regulatory beta subunits.</text>
</comment>
<comment type="subcellular location">
    <subcellularLocation>
        <location evidence="1 20">Cell membrane</location>
        <topology evidence="1 20">Multi-pass membrane protein</topology>
    </subcellularLocation>
</comment>
<feature type="transmembrane region" description="Helical" evidence="20">
    <location>
        <begin position="777"/>
        <end position="796"/>
    </location>
</feature>
<dbReference type="Gene3D" id="1.20.5.1190">
    <property type="entry name" value="iswi atpase"/>
    <property type="match status" value="1"/>
</dbReference>
<evidence type="ECO:0000256" key="7">
    <source>
        <dbReference type="ARBA" id="ARBA00022882"/>
    </source>
</evidence>
<feature type="transmembrane region" description="Helical" evidence="20">
    <location>
        <begin position="513"/>
        <end position="536"/>
    </location>
</feature>
<dbReference type="PRINTS" id="PR00170">
    <property type="entry name" value="NACHANNEL"/>
</dbReference>
<dbReference type="FunFam" id="1.20.120.350:FF:000002">
    <property type="entry name" value="Sodium channel protein"/>
    <property type="match status" value="1"/>
</dbReference>
<feature type="transmembrane region" description="Helical" evidence="20">
    <location>
        <begin position="175"/>
        <end position="199"/>
    </location>
</feature>
<proteinExistence type="inferred from homology"/>
<evidence type="ECO:0000256" key="19">
    <source>
        <dbReference type="ARBA" id="ARBA00064899"/>
    </source>
</evidence>
<dbReference type="Pfam" id="PF24609">
    <property type="entry name" value="IQ_SCN5A_C"/>
    <property type="match status" value="1"/>
</dbReference>
<dbReference type="Gene3D" id="1.10.238.10">
    <property type="entry name" value="EF-hand"/>
    <property type="match status" value="1"/>
</dbReference>
<name>A0A9D3LKY8_ANGAN</name>
<feature type="transmembrane region" description="Helical" evidence="20">
    <location>
        <begin position="737"/>
        <end position="757"/>
    </location>
</feature>
<keyword evidence="5 20" id="KW-0812">Transmembrane</keyword>
<feature type="region of interest" description="Disordered" evidence="21">
    <location>
        <begin position="1455"/>
        <end position="1506"/>
    </location>
</feature>
<dbReference type="GO" id="GO:0005509">
    <property type="term" value="F:calcium ion binding"/>
    <property type="evidence" value="ECO:0007669"/>
    <property type="project" value="InterPro"/>
</dbReference>
<keyword evidence="13" id="KW-0325">Glycoprotein</keyword>
<evidence type="ECO:0000256" key="15">
    <source>
        <dbReference type="ARBA" id="ARBA00023303"/>
    </source>
</evidence>
<dbReference type="FunFam" id="1.10.287.70:FF:000049">
    <property type="entry name" value="Voltage-dependent sodium channel 2"/>
    <property type="match status" value="1"/>
</dbReference>
<feature type="compositionally biased region" description="Polar residues" evidence="21">
    <location>
        <begin position="1486"/>
        <end position="1506"/>
    </location>
</feature>
<evidence type="ECO:0000256" key="8">
    <source>
        <dbReference type="ARBA" id="ARBA00022989"/>
    </source>
</evidence>
<dbReference type="Proteomes" id="UP001044222">
    <property type="component" value="Chromosome 17"/>
</dbReference>
<evidence type="ECO:0000256" key="10">
    <source>
        <dbReference type="ARBA" id="ARBA00023065"/>
    </source>
</evidence>
<keyword evidence="15 20" id="KW-0407">Ion channel</keyword>
<evidence type="ECO:0000256" key="9">
    <source>
        <dbReference type="ARBA" id="ARBA00023053"/>
    </source>
</evidence>
<sequence length="1506" mass="171275">MFRVLQTLESPALKIFTGALIQSAKKLAGVMFFIIFCLSVLALIALQLFMGSLRQKCIMWSINETNESSYATSPSLYPTDGPDSFDFDVYMNNQENYYYFPGHLDALLCGNSSAAGKCPEGYVCMKAGRNPNYGYTSYDNFGLAFLAVFRLMTRDFWENLFQLTMRAAGQSFMPLFAVAILVGFYLINLVLAVVAMAYAEQNAAAISEARENEKEYQRILRQLKKREAQGMEKKNEKEEMSSTRPSLLELDKPSLRKRASREVSGASKEIKELEETKRPPGCYKCANIFLKWDCCGPWIVFKKWVHFVVMDPFMDLFITICVIINTVFMALECYPMSPEHEELLSFGNLVFTFIFAAEMVVKIIAMDPYYYFQVGWNIFDSIIATLSLVELGLADVEGLSVLRSFRLLRIFRLGESWPAFNMLIKIMRNSVGALGKVTLVLAVTVTTFAMVGVQLFGKSYRDCVCKIAQDCELPRWHMHDFFHSFMLVFRILCGEWIETMWDCMEVAGPAMCVVFYITVLVIGNLVVVNLFMALLWNSFRGNYPAMYSEARNMVNMQIAMKRISRGFAWVKAFIIRPTNSPLGMKLKAGKDGDRDEGDAKKENLALEHVGIDCSLAVPIAKAELDLDDENDTDALKNGNAEKSPQCSAVDRKPEEVAIATEKDGPQDCFTKGCIRRCPWLKVDITQGRGKTWWNFRRTCFVIVEHSCFQAFITFVILVSCGALAFEDMYLEQRKVLSIILAYAELVFTSVFILEMLLKWLAYGFKTYFTSAWCWLEFLIVNVSLLSMMVTLGYPVFGSVNVLRALRIPSRIEGTRVVLNTLVGAIPSLFNVVLACITLWLIFSIMGVNLFAGKFYYCMNTTSEEMFHAFDINNHTECSNLIFMNFTGVTWENRMVNFDSVPMGYLSLLQVGTNKGWLDIIYAAMDARSVEDQPVYEDNLYIYLYFVFFIFGSIFTLCFFLGAYIDYYNQQKKKIRGQDLFMTEGQRKYWMKELDSKEQRSIPRPQNCLQGLAFDFVTKPFIEIFMMVLLCIYMVILMTETDDQSLEMEIFQYFGTLVYVLILIIECALKIFALRQYFFNVGWNIFDFVVVILSILSVVLADLIEKYFVSPTLFRIMRVARIGCILRLIRGLEGINKLLRALMMSLPAIFNFVLLLFINMFIFSIIGMSLFAHVKKMHGINDMTNFETFGNSMLSMFQTTTLAGWDGLLLPILHSGSPDCDPYFENPGTSVRGNCASPTLGIIFFCSYIIISLLIVVNMYIAIILENFKVTTKESADPLCEDDFEMFYETWEKFDPDATQYVDYSQLSDFCDALKDPLRIPKPNTIKLITMDLPIAPGDKIHCRDILMALTTEVLGDSGEMDSLKTSIEEKFMMKNPSKLAYEPITTTLRRKQEEVAASIIQRACRKHLPKFCEKMAKEDKEQPEKERMTAKPINSLYGSQAAKEDLATMEAQALMGSVDSQPEADPKDIQSSGAPVHVMTKVILRSATSSIPQPTVPASNSTDSDI</sequence>
<keyword evidence="3 20" id="KW-0894">Sodium channel</keyword>
<dbReference type="GO" id="GO:0086010">
    <property type="term" value="P:membrane depolarization during action potential"/>
    <property type="evidence" value="ECO:0007669"/>
    <property type="project" value="TreeGrafter"/>
</dbReference>
<feature type="transmembrane region" description="Helical" evidence="20">
    <location>
        <begin position="27"/>
        <end position="49"/>
    </location>
</feature>
<evidence type="ECO:0000256" key="17">
    <source>
        <dbReference type="ARBA" id="ARBA00038083"/>
    </source>
</evidence>
<feature type="transmembrane region" description="Helical" evidence="20">
    <location>
        <begin position="1080"/>
        <end position="1100"/>
    </location>
</feature>
<feature type="transmembrane region" description="Helical" evidence="20">
    <location>
        <begin position="1241"/>
        <end position="1264"/>
    </location>
</feature>
<evidence type="ECO:0000256" key="4">
    <source>
        <dbReference type="ARBA" id="ARBA00022475"/>
    </source>
</evidence>
<dbReference type="Pfam" id="PF06512">
    <property type="entry name" value="Na_trans_assoc"/>
    <property type="match status" value="1"/>
</dbReference>
<comment type="caution">
    <text evidence="20">Lacks conserved residue(s) required for the propagation of feature annotation.</text>
</comment>